<dbReference type="InterPro" id="IPR015422">
    <property type="entry name" value="PyrdxlP-dep_Trfase_small"/>
</dbReference>
<accession>A0A8T7LVE2</accession>
<proteinExistence type="inferred from homology"/>
<organism evidence="6 8">
    <name type="scientific">Candidatus Chlorohelix allophototropha</name>
    <dbReference type="NCBI Taxonomy" id="3003348"/>
    <lineage>
        <taxon>Bacteria</taxon>
        <taxon>Bacillati</taxon>
        <taxon>Chloroflexota</taxon>
        <taxon>Chloroflexia</taxon>
        <taxon>Candidatus Chloroheliales</taxon>
        <taxon>Candidatus Chloroheliaceae</taxon>
        <taxon>Candidatus Chlorohelix</taxon>
    </lineage>
</organism>
<dbReference type="NCBIfam" id="NF000586">
    <property type="entry name" value="PRK00011.1"/>
    <property type="match status" value="1"/>
</dbReference>
<dbReference type="EMBL" id="JACATZ010000001">
    <property type="protein sequence ID" value="NWJ45998.1"/>
    <property type="molecule type" value="Genomic_DNA"/>
</dbReference>
<dbReference type="InterPro" id="IPR015421">
    <property type="entry name" value="PyrdxlP-dep_Trfase_major"/>
</dbReference>
<evidence type="ECO:0000313" key="7">
    <source>
        <dbReference type="EMBL" id="WJW67858.1"/>
    </source>
</evidence>
<dbReference type="GO" id="GO:0019264">
    <property type="term" value="P:glycine biosynthetic process from serine"/>
    <property type="evidence" value="ECO:0007669"/>
    <property type="project" value="InterPro"/>
</dbReference>
<dbReference type="Gene3D" id="3.90.1150.10">
    <property type="entry name" value="Aspartate Aminotransferase, domain 1"/>
    <property type="match status" value="1"/>
</dbReference>
<dbReference type="GO" id="GO:0030170">
    <property type="term" value="F:pyridoxal phosphate binding"/>
    <property type="evidence" value="ECO:0007669"/>
    <property type="project" value="InterPro"/>
</dbReference>
<comment type="similarity">
    <text evidence="2">Belongs to the SHMT family.</text>
</comment>
<dbReference type="AlphaFoldDB" id="A0A8T7LVE2"/>
<dbReference type="InterPro" id="IPR039429">
    <property type="entry name" value="SHMT-like_dom"/>
</dbReference>
<gene>
    <name evidence="6" type="ORF">HXX08_08985</name>
    <name evidence="7" type="ORF">OZ401_001141</name>
</gene>
<dbReference type="PANTHER" id="PTHR11680">
    <property type="entry name" value="SERINE HYDROXYMETHYLTRANSFERASE"/>
    <property type="match status" value="1"/>
</dbReference>
<keyword evidence="6" id="KW-0808">Transferase</keyword>
<dbReference type="GO" id="GO:0005737">
    <property type="term" value="C:cytoplasm"/>
    <property type="evidence" value="ECO:0007669"/>
    <property type="project" value="TreeGrafter"/>
</dbReference>
<evidence type="ECO:0000256" key="2">
    <source>
        <dbReference type="ARBA" id="ARBA00006376"/>
    </source>
</evidence>
<dbReference type="Proteomes" id="UP000521676">
    <property type="component" value="Unassembled WGS sequence"/>
</dbReference>
<keyword evidence="3 4" id="KW-0663">Pyridoxal phosphate</keyword>
<dbReference type="InterPro" id="IPR001085">
    <property type="entry name" value="Ser_HO-MeTrfase"/>
</dbReference>
<reference evidence="6 8" key="1">
    <citation type="submission" date="2020-06" db="EMBL/GenBank/DDBJ databases">
        <title>Anoxygenic phototrophic Chloroflexota member uses a Type I reaction center.</title>
        <authorList>
            <person name="Tsuji J.M."/>
            <person name="Shaw N.A."/>
            <person name="Nagashima S."/>
            <person name="Venkiteswaran J."/>
            <person name="Schiff S.L."/>
            <person name="Hanada S."/>
            <person name="Tank M."/>
            <person name="Neufeld J.D."/>
        </authorList>
    </citation>
    <scope>NUCLEOTIDE SEQUENCE [LARGE SCALE GENOMIC DNA]</scope>
    <source>
        <strain evidence="6">L227-S17</strain>
    </source>
</reference>
<evidence type="ECO:0000313" key="9">
    <source>
        <dbReference type="Proteomes" id="UP001431572"/>
    </source>
</evidence>
<dbReference type="GO" id="GO:0004372">
    <property type="term" value="F:glycine hydroxymethyltransferase activity"/>
    <property type="evidence" value="ECO:0007669"/>
    <property type="project" value="UniProtKB-EC"/>
</dbReference>
<dbReference type="EC" id="2.1.2.1" evidence="6"/>
<feature type="modified residue" description="N6-(pyridoxal phosphate)lysine" evidence="4">
    <location>
        <position position="255"/>
    </location>
</feature>
<dbReference type="PANTHER" id="PTHR11680:SF35">
    <property type="entry name" value="SERINE HYDROXYMETHYLTRANSFERASE 1"/>
    <property type="match status" value="1"/>
</dbReference>
<evidence type="ECO:0000256" key="4">
    <source>
        <dbReference type="PIRSR" id="PIRSR000412-50"/>
    </source>
</evidence>
<dbReference type="PIRSF" id="PIRSF000412">
    <property type="entry name" value="SHMT"/>
    <property type="match status" value="1"/>
</dbReference>
<dbReference type="RefSeq" id="WP_341469747.1">
    <property type="nucleotide sequence ID" value="NZ_CP128399.1"/>
</dbReference>
<feature type="domain" description="Serine hydroxymethyltransferase-like" evidence="5">
    <location>
        <begin position="34"/>
        <end position="412"/>
    </location>
</feature>
<name>A0A8T7LVE2_9CHLR</name>
<dbReference type="EMBL" id="CP128399">
    <property type="protein sequence ID" value="WJW67858.1"/>
    <property type="molecule type" value="Genomic_DNA"/>
</dbReference>
<keyword evidence="9" id="KW-1185">Reference proteome</keyword>
<evidence type="ECO:0000256" key="1">
    <source>
        <dbReference type="ARBA" id="ARBA00001933"/>
    </source>
</evidence>
<dbReference type="SUPFAM" id="SSF53383">
    <property type="entry name" value="PLP-dependent transferases"/>
    <property type="match status" value="1"/>
</dbReference>
<reference evidence="7" key="2">
    <citation type="journal article" date="2024" name="Nature">
        <title>Anoxygenic phototroph of the Chloroflexota uses a type I reaction centre.</title>
        <authorList>
            <person name="Tsuji J.M."/>
            <person name="Shaw N.A."/>
            <person name="Nagashima S."/>
            <person name="Venkiteswaran J.J."/>
            <person name="Schiff S.L."/>
            <person name="Watanabe T."/>
            <person name="Fukui M."/>
            <person name="Hanada S."/>
            <person name="Tank M."/>
            <person name="Neufeld J.D."/>
        </authorList>
    </citation>
    <scope>NUCLEOTIDE SEQUENCE</scope>
    <source>
        <strain evidence="7">L227-S17</strain>
    </source>
</reference>
<dbReference type="GO" id="GO:0035999">
    <property type="term" value="P:tetrahydrofolate interconversion"/>
    <property type="evidence" value="ECO:0007669"/>
    <property type="project" value="InterPro"/>
</dbReference>
<evidence type="ECO:0000259" key="5">
    <source>
        <dbReference type="Pfam" id="PF00464"/>
    </source>
</evidence>
<dbReference type="Gene3D" id="3.40.640.10">
    <property type="entry name" value="Type I PLP-dependent aspartate aminotransferase-like (Major domain)"/>
    <property type="match status" value="1"/>
</dbReference>
<dbReference type="InterPro" id="IPR015424">
    <property type="entry name" value="PyrdxlP-dep_Trfase"/>
</dbReference>
<dbReference type="Pfam" id="PF00464">
    <property type="entry name" value="SHMT"/>
    <property type="match status" value="1"/>
</dbReference>
<evidence type="ECO:0000313" key="6">
    <source>
        <dbReference type="EMBL" id="NWJ45998.1"/>
    </source>
</evidence>
<dbReference type="InterPro" id="IPR049943">
    <property type="entry name" value="Ser_HO-MeTrfase-like"/>
</dbReference>
<evidence type="ECO:0000313" key="8">
    <source>
        <dbReference type="Proteomes" id="UP000521676"/>
    </source>
</evidence>
<protein>
    <submittedName>
        <fullName evidence="6">Serine hydroxymethyltransferase</fullName>
        <ecNumber evidence="6">2.1.2.1</ecNumber>
    </submittedName>
</protein>
<dbReference type="Proteomes" id="UP001431572">
    <property type="component" value="Chromosome 1"/>
</dbReference>
<evidence type="ECO:0000256" key="3">
    <source>
        <dbReference type="ARBA" id="ARBA00022898"/>
    </source>
</evidence>
<comment type="cofactor">
    <cofactor evidence="1 4">
        <name>pyridoxal 5'-phosphate</name>
        <dbReference type="ChEBI" id="CHEBI:597326"/>
    </cofactor>
</comment>
<sequence length="454" mass="49451">MTLEQETFEVHDPAILQQARQLIDSCNSPREMAQEVLEAVRRNEQWRGKSCVNLLAPEAPTSPTVRTLLSAEVGTRAAEGHIGAVNRWFAGTKHIDEIESLCVELLKKLFQAKYADHRLCASMIGNMAVYTALTQPGDTIMSLSQPVGGHSSNRSDGPAGVRGLNIVDVPFDQAELVVDLERFRQVARQVRPKLVALGASMTLFPFPLREMSEIVAEWGGKIFFDGAHQLGLVACGQFQDPLREGADIVTGSAGKTFSGPQSGVMVWDDSALTEPLTHAVFPVLAATHQVNRVAALAVSAAELLAYGKVYMARIVENAQALGAALEKRGIPVLASHKGYTRTHQVIADVRQFGGGLEVAHRLARANLITNKNLIPGDKPEDWDRPGGLRMGTIEVARLGMGASEMEQVAEFISRILVGGEAPEAVEKEVTEFRLPYQTVYYCFENEYPAVIGVR</sequence>